<dbReference type="InterPro" id="IPR050523">
    <property type="entry name" value="AKR_Detox_Biosynth"/>
</dbReference>
<dbReference type="EMBL" id="WRPP01000006">
    <property type="protein sequence ID" value="MVU81247.1"/>
    <property type="molecule type" value="Genomic_DNA"/>
</dbReference>
<dbReference type="GO" id="GO:0016491">
    <property type="term" value="F:oxidoreductase activity"/>
    <property type="evidence" value="ECO:0007669"/>
    <property type="project" value="UniProtKB-KW"/>
</dbReference>
<feature type="domain" description="NADP-dependent oxidoreductase" evidence="2">
    <location>
        <begin position="13"/>
        <end position="309"/>
    </location>
</feature>
<evidence type="ECO:0000313" key="4">
    <source>
        <dbReference type="Proteomes" id="UP000466794"/>
    </source>
</evidence>
<dbReference type="GO" id="GO:0005829">
    <property type="term" value="C:cytosol"/>
    <property type="evidence" value="ECO:0007669"/>
    <property type="project" value="UniProtKB-ARBA"/>
</dbReference>
<dbReference type="Gene3D" id="3.20.20.100">
    <property type="entry name" value="NADP-dependent oxidoreductase domain"/>
    <property type="match status" value="1"/>
</dbReference>
<dbReference type="PANTHER" id="PTHR43364:SF6">
    <property type="entry name" value="OXIDOREDUCTASE-RELATED"/>
    <property type="match status" value="1"/>
</dbReference>
<keyword evidence="1" id="KW-0560">Oxidoreductase</keyword>
<dbReference type="Pfam" id="PF00248">
    <property type="entry name" value="Aldo_ket_red"/>
    <property type="match status" value="1"/>
</dbReference>
<protein>
    <submittedName>
        <fullName evidence="3">Aldo/keto reductase</fullName>
    </submittedName>
</protein>
<dbReference type="RefSeq" id="WP_157390859.1">
    <property type="nucleotide sequence ID" value="NZ_WRPP01000006.1"/>
</dbReference>
<dbReference type="InterPro" id="IPR023210">
    <property type="entry name" value="NADP_OxRdtase_dom"/>
</dbReference>
<dbReference type="SUPFAM" id="SSF51430">
    <property type="entry name" value="NAD(P)-linked oxidoreductase"/>
    <property type="match status" value="1"/>
</dbReference>
<dbReference type="PANTHER" id="PTHR43364">
    <property type="entry name" value="NADH-SPECIFIC METHYLGLYOXAL REDUCTASE-RELATED"/>
    <property type="match status" value="1"/>
</dbReference>
<reference evidence="3 4" key="1">
    <citation type="submission" date="2019-12" db="EMBL/GenBank/DDBJ databases">
        <title>Nocardia sp. nov. ET3-3 isolated from soil.</title>
        <authorList>
            <person name="Kanchanasin P."/>
            <person name="Tanasupawat S."/>
            <person name="Yuki M."/>
            <person name="Kudo T."/>
        </authorList>
    </citation>
    <scope>NUCLEOTIDE SEQUENCE [LARGE SCALE GENOMIC DNA]</scope>
    <source>
        <strain evidence="3 4">ET3-3</strain>
    </source>
</reference>
<dbReference type="FunFam" id="3.20.20.100:FF:000004">
    <property type="entry name" value="Oxidoreductase, aldo/keto reductase"/>
    <property type="match status" value="1"/>
</dbReference>
<gene>
    <name evidence="3" type="ORF">GPX89_28890</name>
</gene>
<sequence length="314" mass="33358">MALLGTTDLDIYPLCLGGNVFGWTADREQSFAVLDAFAAAGGNLVDTADAYSAWVPGNSGGESETILGDWMAARGNRDAMYIATKVAKSPARPGLSAANIRAAVDDSLRRLRTDYIDLYYAHHDDKEVPLAETLGAFDELVRAGKVRYLGASQHTAPRLAEALAIADREGLSRYRVVQPQYNLMDRTVYEGELADLCVAEKLAVLPYYGLAMGFLTGKYRPGDTDTSGASPRAAGARAYLDDRGLRVLSALDEIATAHSVPVAAVALSWLRAQPAIAAPIASARTVAQLPALLASADLTLTPAEVTQLTTASVR</sequence>
<organism evidence="3 4">
    <name type="scientific">Nocardia terrae</name>
    <dbReference type="NCBI Taxonomy" id="2675851"/>
    <lineage>
        <taxon>Bacteria</taxon>
        <taxon>Bacillati</taxon>
        <taxon>Actinomycetota</taxon>
        <taxon>Actinomycetes</taxon>
        <taxon>Mycobacteriales</taxon>
        <taxon>Nocardiaceae</taxon>
        <taxon>Nocardia</taxon>
    </lineage>
</organism>
<evidence type="ECO:0000313" key="3">
    <source>
        <dbReference type="EMBL" id="MVU81247.1"/>
    </source>
</evidence>
<comment type="caution">
    <text evidence="3">The sequence shown here is derived from an EMBL/GenBank/DDBJ whole genome shotgun (WGS) entry which is preliminary data.</text>
</comment>
<name>A0A7K1V3Z6_9NOCA</name>
<keyword evidence="4" id="KW-1185">Reference proteome</keyword>
<evidence type="ECO:0000256" key="1">
    <source>
        <dbReference type="ARBA" id="ARBA00023002"/>
    </source>
</evidence>
<accession>A0A7K1V3Z6</accession>
<dbReference type="InterPro" id="IPR036812">
    <property type="entry name" value="NAD(P)_OxRdtase_dom_sf"/>
</dbReference>
<dbReference type="Proteomes" id="UP000466794">
    <property type="component" value="Unassembled WGS sequence"/>
</dbReference>
<dbReference type="AlphaFoldDB" id="A0A7K1V3Z6"/>
<dbReference type="CDD" id="cd19081">
    <property type="entry name" value="AKR_AKR9C1"/>
    <property type="match status" value="1"/>
</dbReference>
<proteinExistence type="predicted"/>
<evidence type="ECO:0000259" key="2">
    <source>
        <dbReference type="Pfam" id="PF00248"/>
    </source>
</evidence>